<dbReference type="AlphaFoldDB" id="A0A139AA87"/>
<keyword evidence="3" id="KW-1185">Reference proteome</keyword>
<dbReference type="GO" id="GO:0003676">
    <property type="term" value="F:nucleic acid binding"/>
    <property type="evidence" value="ECO:0007669"/>
    <property type="project" value="InterPro"/>
</dbReference>
<evidence type="ECO:0000313" key="2">
    <source>
        <dbReference type="EMBL" id="KXS13283.1"/>
    </source>
</evidence>
<accession>A0A139AA87</accession>
<dbReference type="Proteomes" id="UP000070544">
    <property type="component" value="Unassembled WGS sequence"/>
</dbReference>
<dbReference type="InterPro" id="IPR038717">
    <property type="entry name" value="Tc1-like_DDE_dom"/>
</dbReference>
<proteinExistence type="predicted"/>
<dbReference type="OrthoDB" id="2153736at2759"/>
<organism evidence="2 3">
    <name type="scientific">Gonapodya prolifera (strain JEL478)</name>
    <name type="common">Monoblepharis prolifera</name>
    <dbReference type="NCBI Taxonomy" id="1344416"/>
    <lineage>
        <taxon>Eukaryota</taxon>
        <taxon>Fungi</taxon>
        <taxon>Fungi incertae sedis</taxon>
        <taxon>Chytridiomycota</taxon>
        <taxon>Chytridiomycota incertae sedis</taxon>
        <taxon>Monoblepharidomycetes</taxon>
        <taxon>Monoblepharidales</taxon>
        <taxon>Gonapodyaceae</taxon>
        <taxon>Gonapodya</taxon>
    </lineage>
</organism>
<protein>
    <recommendedName>
        <fullName evidence="1">Tc1-like transposase DDE domain-containing protein</fullName>
    </recommendedName>
</protein>
<gene>
    <name evidence="2" type="ORF">M427DRAFT_100718</name>
</gene>
<dbReference type="Gene3D" id="3.30.420.10">
    <property type="entry name" value="Ribonuclease H-like superfamily/Ribonuclease H"/>
    <property type="match status" value="1"/>
</dbReference>
<dbReference type="Pfam" id="PF13358">
    <property type="entry name" value="DDE_3"/>
    <property type="match status" value="1"/>
</dbReference>
<name>A0A139AA87_GONPJ</name>
<evidence type="ECO:0000313" key="3">
    <source>
        <dbReference type="Proteomes" id="UP000070544"/>
    </source>
</evidence>
<feature type="non-terminal residue" evidence="2">
    <location>
        <position position="1"/>
    </location>
</feature>
<dbReference type="InterPro" id="IPR036397">
    <property type="entry name" value="RNaseH_sf"/>
</dbReference>
<reference evidence="2 3" key="1">
    <citation type="journal article" date="2015" name="Genome Biol. Evol.">
        <title>Phylogenomic analyses indicate that early fungi evolved digesting cell walls of algal ancestors of land plants.</title>
        <authorList>
            <person name="Chang Y."/>
            <person name="Wang S."/>
            <person name="Sekimoto S."/>
            <person name="Aerts A.L."/>
            <person name="Choi C."/>
            <person name="Clum A."/>
            <person name="LaButti K.M."/>
            <person name="Lindquist E.A."/>
            <person name="Yee Ngan C."/>
            <person name="Ohm R.A."/>
            <person name="Salamov A.A."/>
            <person name="Grigoriev I.V."/>
            <person name="Spatafora J.W."/>
            <person name="Berbee M.L."/>
        </authorList>
    </citation>
    <scope>NUCLEOTIDE SEQUENCE [LARGE SCALE GENOMIC DNA]</scope>
    <source>
        <strain evidence="2 3">JEL478</strain>
    </source>
</reference>
<dbReference type="EMBL" id="KQ965780">
    <property type="protein sequence ID" value="KXS13283.1"/>
    <property type="molecule type" value="Genomic_DNA"/>
</dbReference>
<feature type="domain" description="Tc1-like transposase DDE" evidence="1">
    <location>
        <begin position="1"/>
        <end position="70"/>
    </location>
</feature>
<sequence>LILDNIPFHKATQSLTSHGLPTIKQTADSFGIRLHYTAPYCPFLNPSEYIFRLIKGHVRREIPKTEDELRDAIVNAIDRITPNKTSRKFDHCFHRGTAANLTTR</sequence>
<evidence type="ECO:0000259" key="1">
    <source>
        <dbReference type="Pfam" id="PF13358"/>
    </source>
</evidence>